<comment type="caution">
    <text evidence="5">The sequence shown here is derived from an EMBL/GenBank/DDBJ whole genome shotgun (WGS) entry which is preliminary data.</text>
</comment>
<dbReference type="InterPro" id="IPR000835">
    <property type="entry name" value="HTH_MarR-typ"/>
</dbReference>
<sequence length="140" mass="16132">MAELDKAVKTNVIFRKAQMTLNRKVGASFKHHGLTETQFGVLDRLYSKGDLRISDLLESLLATSGNMTVVLKNMEKKGWIHRRQCSQDKRAYYIGLTDRGRVLFEETLPEHLNSVREAMAIFTDDELDQLQALLKKFKEM</sequence>
<evidence type="ECO:0000256" key="2">
    <source>
        <dbReference type="ARBA" id="ARBA00023125"/>
    </source>
</evidence>
<evidence type="ECO:0000256" key="3">
    <source>
        <dbReference type="ARBA" id="ARBA00023163"/>
    </source>
</evidence>
<dbReference type="Pfam" id="PF01047">
    <property type="entry name" value="MarR"/>
    <property type="match status" value="1"/>
</dbReference>
<dbReference type="PANTHER" id="PTHR42756">
    <property type="entry name" value="TRANSCRIPTIONAL REGULATOR, MARR"/>
    <property type="match status" value="1"/>
</dbReference>
<evidence type="ECO:0000259" key="4">
    <source>
        <dbReference type="PROSITE" id="PS50995"/>
    </source>
</evidence>
<dbReference type="InterPro" id="IPR036388">
    <property type="entry name" value="WH-like_DNA-bd_sf"/>
</dbReference>
<protein>
    <submittedName>
        <fullName evidence="5">MarR family winged helix-turn-helix transcriptional regulator</fullName>
    </submittedName>
</protein>
<evidence type="ECO:0000313" key="5">
    <source>
        <dbReference type="EMBL" id="MFC3927746.1"/>
    </source>
</evidence>
<name>A0ABV8CUG1_9STRE</name>
<dbReference type="Gene3D" id="1.10.10.10">
    <property type="entry name" value="Winged helix-like DNA-binding domain superfamily/Winged helix DNA-binding domain"/>
    <property type="match status" value="1"/>
</dbReference>
<dbReference type="PANTHER" id="PTHR42756:SF1">
    <property type="entry name" value="TRANSCRIPTIONAL REPRESSOR OF EMRAB OPERON"/>
    <property type="match status" value="1"/>
</dbReference>
<accession>A0ABV8CUG1</accession>
<dbReference type="RefSeq" id="WP_380425646.1">
    <property type="nucleotide sequence ID" value="NZ_JBHRZV010000027.1"/>
</dbReference>
<dbReference type="EMBL" id="JBHRZV010000027">
    <property type="protein sequence ID" value="MFC3927746.1"/>
    <property type="molecule type" value="Genomic_DNA"/>
</dbReference>
<evidence type="ECO:0000256" key="1">
    <source>
        <dbReference type="ARBA" id="ARBA00023015"/>
    </source>
</evidence>
<keyword evidence="1" id="KW-0805">Transcription regulation</keyword>
<keyword evidence="6" id="KW-1185">Reference proteome</keyword>
<dbReference type="PRINTS" id="PR00598">
    <property type="entry name" value="HTHMARR"/>
</dbReference>
<proteinExistence type="predicted"/>
<dbReference type="Proteomes" id="UP001595807">
    <property type="component" value="Unassembled WGS sequence"/>
</dbReference>
<reference evidence="6" key="1">
    <citation type="journal article" date="2019" name="Int. J. Syst. Evol. Microbiol.">
        <title>The Global Catalogue of Microorganisms (GCM) 10K type strain sequencing project: providing services to taxonomists for standard genome sequencing and annotation.</title>
        <authorList>
            <consortium name="The Broad Institute Genomics Platform"/>
            <consortium name="The Broad Institute Genome Sequencing Center for Infectious Disease"/>
            <person name="Wu L."/>
            <person name="Ma J."/>
        </authorList>
    </citation>
    <scope>NUCLEOTIDE SEQUENCE [LARGE SCALE GENOMIC DNA]</scope>
    <source>
        <strain evidence="6">CCUG 67170</strain>
    </source>
</reference>
<dbReference type="SMART" id="SM00347">
    <property type="entry name" value="HTH_MARR"/>
    <property type="match status" value="1"/>
</dbReference>
<dbReference type="InterPro" id="IPR036390">
    <property type="entry name" value="WH_DNA-bd_sf"/>
</dbReference>
<keyword evidence="2" id="KW-0238">DNA-binding</keyword>
<evidence type="ECO:0000313" key="6">
    <source>
        <dbReference type="Proteomes" id="UP001595807"/>
    </source>
</evidence>
<gene>
    <name evidence="5" type="ORF">ACFORF_03825</name>
</gene>
<dbReference type="PROSITE" id="PS50995">
    <property type="entry name" value="HTH_MARR_2"/>
    <property type="match status" value="1"/>
</dbReference>
<dbReference type="SUPFAM" id="SSF46785">
    <property type="entry name" value="Winged helix' DNA-binding domain"/>
    <property type="match status" value="1"/>
</dbReference>
<keyword evidence="3" id="KW-0804">Transcription</keyword>
<organism evidence="5 6">
    <name type="scientific">Streptococcus caprae</name>
    <dbReference type="NCBI Taxonomy" id="1640501"/>
    <lineage>
        <taxon>Bacteria</taxon>
        <taxon>Bacillati</taxon>
        <taxon>Bacillota</taxon>
        <taxon>Bacilli</taxon>
        <taxon>Lactobacillales</taxon>
        <taxon>Streptococcaceae</taxon>
        <taxon>Streptococcus</taxon>
    </lineage>
</organism>
<feature type="domain" description="HTH marR-type" evidence="4">
    <location>
        <begin position="1"/>
        <end position="139"/>
    </location>
</feature>